<dbReference type="SMART" id="SM00225">
    <property type="entry name" value="BTB"/>
    <property type="match status" value="1"/>
</dbReference>
<dbReference type="STRING" id="15368.A0A0Q3FHA0"/>
<gene>
    <name evidence="4" type="ORF">BRADI_3g40781v3</name>
</gene>
<feature type="domain" description="BTB" evidence="2">
    <location>
        <begin position="174"/>
        <end position="231"/>
    </location>
</feature>
<feature type="domain" description="MATH" evidence="3">
    <location>
        <begin position="3"/>
        <end position="141"/>
    </location>
</feature>
<evidence type="ECO:0008006" key="7">
    <source>
        <dbReference type="Google" id="ProtNLM"/>
    </source>
</evidence>
<dbReference type="Proteomes" id="UP000008810">
    <property type="component" value="Chromosome 3"/>
</dbReference>
<dbReference type="Gene3D" id="6.10.250.3030">
    <property type="match status" value="1"/>
</dbReference>
<protein>
    <recommendedName>
        <fullName evidence="7">BTB domain-containing protein</fullName>
    </recommendedName>
</protein>
<accession>A0A0Q3FHA0</accession>
<dbReference type="PANTHER" id="PTHR26379">
    <property type="entry name" value="BTB/POZ AND MATH DOMAIN-CONTAINING PROTEIN 1"/>
    <property type="match status" value="1"/>
</dbReference>
<evidence type="ECO:0000259" key="3">
    <source>
        <dbReference type="PROSITE" id="PS50144"/>
    </source>
</evidence>
<sequence length="281" mass="31088">MSDSCFVPFKLHYAETKGLSADDAVISEVVSAGGHLWRIRCYQRGDDEDDDSDDDDDAAEDYLGIYLELMSKPSARDGVKAVFAAFFLNKNGEPSSSHNERLVEVFSSDNLKYWGWPRLVKRSDLESLYVVDGWVTIAWGVMVVQDDHDPLTVPCSDIGTHLGSLLDCAANGNSDVSFVVAGTTFQAHRAVLAARSPVFKAELFGSMAEATMTHITLQDIEPATFDVFLRLKLTCAKKLWEDVSVDTVADTLFYAETYSCAALKTKCIAFFAEEKNFRDAD</sequence>
<dbReference type="Pfam" id="PF00651">
    <property type="entry name" value="BTB"/>
    <property type="match status" value="1"/>
</dbReference>
<dbReference type="AlphaFoldDB" id="A0A0Q3FHA0"/>
<dbReference type="EnsemblPlants" id="KQJ99055">
    <property type="protein sequence ID" value="KQJ99055"/>
    <property type="gene ID" value="BRADI_3g40781v3"/>
</dbReference>
<organism evidence="4">
    <name type="scientific">Brachypodium distachyon</name>
    <name type="common">Purple false brome</name>
    <name type="synonym">Trachynia distachya</name>
    <dbReference type="NCBI Taxonomy" id="15368"/>
    <lineage>
        <taxon>Eukaryota</taxon>
        <taxon>Viridiplantae</taxon>
        <taxon>Streptophyta</taxon>
        <taxon>Embryophyta</taxon>
        <taxon>Tracheophyta</taxon>
        <taxon>Spermatophyta</taxon>
        <taxon>Magnoliopsida</taxon>
        <taxon>Liliopsida</taxon>
        <taxon>Poales</taxon>
        <taxon>Poaceae</taxon>
        <taxon>BOP clade</taxon>
        <taxon>Pooideae</taxon>
        <taxon>Stipodae</taxon>
        <taxon>Brachypodieae</taxon>
        <taxon>Brachypodium</taxon>
    </lineage>
</organism>
<dbReference type="CDD" id="cd00121">
    <property type="entry name" value="MATH"/>
    <property type="match status" value="1"/>
</dbReference>
<dbReference type="EMBL" id="CM000882">
    <property type="protein sequence ID" value="KQJ99055.1"/>
    <property type="molecule type" value="Genomic_DNA"/>
</dbReference>
<reference evidence="5" key="3">
    <citation type="submission" date="2018-08" db="UniProtKB">
        <authorList>
            <consortium name="EnsemblPlants"/>
        </authorList>
    </citation>
    <scope>IDENTIFICATION</scope>
    <source>
        <strain evidence="5">cv. Bd21</strain>
    </source>
</reference>
<dbReference type="FunCoup" id="A0A0Q3FHA0">
    <property type="interactions" value="6"/>
</dbReference>
<dbReference type="Gramene" id="KQJ99055">
    <property type="protein sequence ID" value="KQJ99055"/>
    <property type="gene ID" value="BRADI_3g40781v3"/>
</dbReference>
<comment type="pathway">
    <text evidence="1">Protein modification; protein ubiquitination.</text>
</comment>
<evidence type="ECO:0000256" key="1">
    <source>
        <dbReference type="ARBA" id="ARBA00004906"/>
    </source>
</evidence>
<dbReference type="OrthoDB" id="10261408at2759"/>
<dbReference type="InParanoid" id="A0A0Q3FHA0"/>
<evidence type="ECO:0000313" key="5">
    <source>
        <dbReference type="EnsemblPlants" id="KQJ99055"/>
    </source>
</evidence>
<dbReference type="PROSITE" id="PS50097">
    <property type="entry name" value="BTB"/>
    <property type="match status" value="1"/>
</dbReference>
<name>A0A0Q3FHA0_BRADI</name>
<evidence type="ECO:0000313" key="6">
    <source>
        <dbReference type="Proteomes" id="UP000008810"/>
    </source>
</evidence>
<dbReference type="InterPro" id="IPR011333">
    <property type="entry name" value="SKP1/BTB/POZ_sf"/>
</dbReference>
<dbReference type="InterPro" id="IPR008974">
    <property type="entry name" value="TRAF-like"/>
</dbReference>
<evidence type="ECO:0000313" key="4">
    <source>
        <dbReference type="EMBL" id="KQJ99055.1"/>
    </source>
</evidence>
<dbReference type="Pfam" id="PF22486">
    <property type="entry name" value="MATH_2"/>
    <property type="match status" value="1"/>
</dbReference>
<dbReference type="InterPro" id="IPR002083">
    <property type="entry name" value="MATH/TRAF_dom"/>
</dbReference>
<dbReference type="PANTHER" id="PTHR26379:SF504">
    <property type="entry name" value="OS08G0523800 PROTEIN"/>
    <property type="match status" value="1"/>
</dbReference>
<dbReference type="Gene3D" id="3.30.710.10">
    <property type="entry name" value="Potassium Channel Kv1.1, Chain A"/>
    <property type="match status" value="1"/>
</dbReference>
<dbReference type="InterPro" id="IPR000210">
    <property type="entry name" value="BTB/POZ_dom"/>
</dbReference>
<dbReference type="SUPFAM" id="SSF54695">
    <property type="entry name" value="POZ domain"/>
    <property type="match status" value="1"/>
</dbReference>
<reference evidence="4 5" key="1">
    <citation type="journal article" date="2010" name="Nature">
        <title>Genome sequencing and analysis of the model grass Brachypodium distachyon.</title>
        <authorList>
            <consortium name="International Brachypodium Initiative"/>
        </authorList>
    </citation>
    <scope>NUCLEOTIDE SEQUENCE [LARGE SCALE GENOMIC DNA]</scope>
    <source>
        <strain evidence="4 5">Bd21</strain>
    </source>
</reference>
<proteinExistence type="predicted"/>
<reference evidence="4" key="2">
    <citation type="submission" date="2017-06" db="EMBL/GenBank/DDBJ databases">
        <title>WGS assembly of Brachypodium distachyon.</title>
        <authorList>
            <consortium name="The International Brachypodium Initiative"/>
            <person name="Lucas S."/>
            <person name="Harmon-Smith M."/>
            <person name="Lail K."/>
            <person name="Tice H."/>
            <person name="Grimwood J."/>
            <person name="Bruce D."/>
            <person name="Barry K."/>
            <person name="Shu S."/>
            <person name="Lindquist E."/>
            <person name="Wang M."/>
            <person name="Pitluck S."/>
            <person name="Vogel J.P."/>
            <person name="Garvin D.F."/>
            <person name="Mockler T.C."/>
            <person name="Schmutz J."/>
            <person name="Rokhsar D."/>
            <person name="Bevan M.W."/>
        </authorList>
    </citation>
    <scope>NUCLEOTIDE SEQUENCE</scope>
    <source>
        <strain evidence="4">Bd21</strain>
    </source>
</reference>
<dbReference type="PROSITE" id="PS50144">
    <property type="entry name" value="MATH"/>
    <property type="match status" value="1"/>
</dbReference>
<dbReference type="GO" id="GO:0016567">
    <property type="term" value="P:protein ubiquitination"/>
    <property type="evidence" value="ECO:0007669"/>
    <property type="project" value="InterPro"/>
</dbReference>
<dbReference type="Gene3D" id="2.60.210.10">
    <property type="entry name" value="Apoptosis, Tumor Necrosis Factor Receptor Associated Protein 2, Chain A"/>
    <property type="match status" value="1"/>
</dbReference>
<dbReference type="InterPro" id="IPR045005">
    <property type="entry name" value="BPM1-6"/>
</dbReference>
<keyword evidence="6" id="KW-1185">Reference proteome</keyword>
<evidence type="ECO:0000259" key="2">
    <source>
        <dbReference type="PROSITE" id="PS50097"/>
    </source>
</evidence>
<dbReference type="SUPFAM" id="SSF49599">
    <property type="entry name" value="TRAF domain-like"/>
    <property type="match status" value="1"/>
</dbReference>